<evidence type="ECO:0000313" key="5">
    <source>
        <dbReference type="Proteomes" id="UP000507222"/>
    </source>
</evidence>
<dbReference type="InterPro" id="IPR059003">
    <property type="entry name" value="At1g61900_C"/>
</dbReference>
<feature type="domain" description="At1g61900-like C-terminal" evidence="3">
    <location>
        <begin position="269"/>
        <end position="342"/>
    </location>
</feature>
<protein>
    <submittedName>
        <fullName evidence="4">Uncharacterized protein</fullName>
    </submittedName>
</protein>
<dbReference type="EMBL" id="CAEKDK010000003">
    <property type="protein sequence ID" value="CAB4274210.1"/>
    <property type="molecule type" value="Genomic_DNA"/>
</dbReference>
<sequence>MRQGVSFSLTLPFTLLLLLCVYESRGGSVRNTEAIAPDISSSVNPQPFLPLLAPSPLTAFTNYSIPKLSGLCTLNFSAAGNMMSVTATDCWASFAPLLADVVCCPQFDATLATLIGQYSKYSRMLTLNVTHAKHCLSDVEKILEGQGTNENIQKICSIEPETLTGASCPVIEVDTFESTVDSSKLLGACRKIDIVNECCDQVCQSAILDAARTIAAIGMPNSKGVNILPEHSTRIDDCKNIVLRWLASNLDPSSANKVLRGLSNCKVNKVCPLVFPNMTNVVKECANGISNQTACCKAMDSYVSQLQQQSFITNLQALNCAASLGVKLQKANVSDNVYNLCHINLKDFSLQVGSQEYGCLLPSLPSDATYDITSGISFICDLNDNIAAPWPSSSSEHPSSCKKTTKLPAVPKATSAQSEVDTFESTVDSSKLLGACRKVDPVNECCDQVCQNAILDAA</sequence>
<gene>
    <name evidence="4" type="ORF">CURHAP_LOCUS22628</name>
</gene>
<accession>A0A6J5UCT6</accession>
<dbReference type="Pfam" id="PF19160">
    <property type="entry name" value="SPARK"/>
    <property type="match status" value="1"/>
</dbReference>
<dbReference type="AlphaFoldDB" id="A0A6J5UCT6"/>
<dbReference type="PANTHER" id="PTHR33831:SF8">
    <property type="entry name" value="SPARK DOMAIN-CONTAINING PROTEIN"/>
    <property type="match status" value="1"/>
</dbReference>
<organism evidence="4 5">
    <name type="scientific">Prunus armeniaca</name>
    <name type="common">Apricot</name>
    <name type="synonym">Armeniaca vulgaris</name>
    <dbReference type="NCBI Taxonomy" id="36596"/>
    <lineage>
        <taxon>Eukaryota</taxon>
        <taxon>Viridiplantae</taxon>
        <taxon>Streptophyta</taxon>
        <taxon>Embryophyta</taxon>
        <taxon>Tracheophyta</taxon>
        <taxon>Spermatophyta</taxon>
        <taxon>Magnoliopsida</taxon>
        <taxon>eudicotyledons</taxon>
        <taxon>Gunneridae</taxon>
        <taxon>Pentapetalae</taxon>
        <taxon>rosids</taxon>
        <taxon>fabids</taxon>
        <taxon>Rosales</taxon>
        <taxon>Rosaceae</taxon>
        <taxon>Amygdaloideae</taxon>
        <taxon>Amygdaleae</taxon>
        <taxon>Prunus</taxon>
    </lineage>
</organism>
<proteinExistence type="predicted"/>
<feature type="chain" id="PRO_5026860157" evidence="1">
    <location>
        <begin position="27"/>
        <end position="458"/>
    </location>
</feature>
<feature type="domain" description="SPARK" evidence="2">
    <location>
        <begin position="69"/>
        <end position="222"/>
    </location>
</feature>
<dbReference type="Proteomes" id="UP000507222">
    <property type="component" value="Unassembled WGS sequence"/>
</dbReference>
<evidence type="ECO:0000256" key="1">
    <source>
        <dbReference type="SAM" id="SignalP"/>
    </source>
</evidence>
<evidence type="ECO:0000313" key="4">
    <source>
        <dbReference type="EMBL" id="CAB4274210.1"/>
    </source>
</evidence>
<dbReference type="Pfam" id="PF26584">
    <property type="entry name" value="At1g61900"/>
    <property type="match status" value="1"/>
</dbReference>
<keyword evidence="1" id="KW-0732">Signal</keyword>
<evidence type="ECO:0000259" key="2">
    <source>
        <dbReference type="Pfam" id="PF19160"/>
    </source>
</evidence>
<dbReference type="InterPro" id="IPR043891">
    <property type="entry name" value="SPARK"/>
</dbReference>
<reference evidence="4 5" key="1">
    <citation type="submission" date="2020-05" db="EMBL/GenBank/DDBJ databases">
        <authorList>
            <person name="Campoy J."/>
            <person name="Schneeberger K."/>
            <person name="Spophaly S."/>
        </authorList>
    </citation>
    <scope>NUCLEOTIDE SEQUENCE [LARGE SCALE GENOMIC DNA]</scope>
    <source>
        <strain evidence="4">PruArmRojPasFocal</strain>
    </source>
</reference>
<dbReference type="PANTHER" id="PTHR33831">
    <property type="entry name" value="GPI-ANCHORED PROTEIN"/>
    <property type="match status" value="1"/>
</dbReference>
<name>A0A6J5UCT6_PRUAR</name>
<dbReference type="InterPro" id="IPR040336">
    <property type="entry name" value="At1g61900-like"/>
</dbReference>
<evidence type="ECO:0000259" key="3">
    <source>
        <dbReference type="Pfam" id="PF26584"/>
    </source>
</evidence>
<dbReference type="GO" id="GO:0005886">
    <property type="term" value="C:plasma membrane"/>
    <property type="evidence" value="ECO:0007669"/>
    <property type="project" value="TreeGrafter"/>
</dbReference>
<feature type="signal peptide" evidence="1">
    <location>
        <begin position="1"/>
        <end position="26"/>
    </location>
</feature>